<gene>
    <name evidence="2" type="ORF">NEOLI_004913</name>
</gene>
<organism evidence="2 3">
    <name type="scientific">Neolecta irregularis (strain DAH-3)</name>
    <dbReference type="NCBI Taxonomy" id="1198029"/>
    <lineage>
        <taxon>Eukaryota</taxon>
        <taxon>Fungi</taxon>
        <taxon>Dikarya</taxon>
        <taxon>Ascomycota</taxon>
        <taxon>Taphrinomycotina</taxon>
        <taxon>Neolectales</taxon>
        <taxon>Neolectaceae</taxon>
        <taxon>Neolecta</taxon>
    </lineage>
</organism>
<protein>
    <submittedName>
        <fullName evidence="2">Uncharacterized protein</fullName>
    </submittedName>
</protein>
<evidence type="ECO:0000313" key="2">
    <source>
        <dbReference type="EMBL" id="OLL25452.1"/>
    </source>
</evidence>
<comment type="caution">
    <text evidence="2">The sequence shown here is derived from an EMBL/GenBank/DDBJ whole genome shotgun (WGS) entry which is preliminary data.</text>
</comment>
<dbReference type="AlphaFoldDB" id="A0A1U7LSD3"/>
<sequence length="533" mass="59323">MDTSSAPVDPRTSPVVAMQATKEFKRLAKRGRVTIGPESETLANLINQIAHCNGRTTQIRAQMLEMFPKLKSMSDKSCKTLMNNVPAGKRLAAVLRKIERLAQRDAFEEPLSNDETSDLEVIVDMDVDTEPSTRSKKREAEWDAQSRGKSIEPPEVEFAEAQLNKSIPPGMDHVKAELTCVANILTKDGTLKPKASYAKVVRTEELPERQILCDNAEQAQTAEAFMTAIHANAMDTLTKVLEPSKFEFIGQVREKVKSLACNEYMLIKHRGWSYLEAISFIRDHLEKLNPKYANCEIQPFLKEMLMVTAPSKAEQVFMLEKLGRTTAGTMFWPDNTASQFEWTMPAKARADWAPFKMLKFTINPADRGRINFTNVQILKAIRSRFKNLRVSVYETWPKSPRRKPEEGPVQWLIRGKSDTRVNTGDTIRLTVGTVTGVITPPGVKSGCISCNSLYHIPIQCPSFFIGERLIRPRDPIIPPEAGGKARTSQSDPLRASGDLQKVAKAGVAKGNVTETGAPSGPEDVIITTLKSVL</sequence>
<keyword evidence="3" id="KW-1185">Reference proteome</keyword>
<reference evidence="2 3" key="1">
    <citation type="submission" date="2016-04" db="EMBL/GenBank/DDBJ databases">
        <title>Evolutionary innovation and constraint leading to complex multicellularity in the Ascomycota.</title>
        <authorList>
            <person name="Cisse O."/>
            <person name="Nguyen A."/>
            <person name="Hewitt D.A."/>
            <person name="Jedd G."/>
            <person name="Stajich J.E."/>
        </authorList>
    </citation>
    <scope>NUCLEOTIDE SEQUENCE [LARGE SCALE GENOMIC DNA]</scope>
    <source>
        <strain evidence="2 3">DAH-3</strain>
    </source>
</reference>
<accession>A0A1U7LSD3</accession>
<dbReference type="Proteomes" id="UP000186594">
    <property type="component" value="Unassembled WGS sequence"/>
</dbReference>
<name>A0A1U7LSD3_NEOID</name>
<evidence type="ECO:0000313" key="3">
    <source>
        <dbReference type="Proteomes" id="UP000186594"/>
    </source>
</evidence>
<feature type="region of interest" description="Disordered" evidence="1">
    <location>
        <begin position="130"/>
        <end position="154"/>
    </location>
</feature>
<feature type="region of interest" description="Disordered" evidence="1">
    <location>
        <begin position="475"/>
        <end position="495"/>
    </location>
</feature>
<evidence type="ECO:0000256" key="1">
    <source>
        <dbReference type="SAM" id="MobiDB-lite"/>
    </source>
</evidence>
<proteinExistence type="predicted"/>
<dbReference type="EMBL" id="LXFE01000402">
    <property type="protein sequence ID" value="OLL25452.1"/>
    <property type="molecule type" value="Genomic_DNA"/>
</dbReference>
<feature type="compositionally biased region" description="Basic and acidic residues" evidence="1">
    <location>
        <begin position="138"/>
        <end position="152"/>
    </location>
</feature>